<gene>
    <name evidence="2" type="ORF">g.3695</name>
</gene>
<feature type="non-terminal residue" evidence="2">
    <location>
        <position position="1"/>
    </location>
</feature>
<feature type="compositionally biased region" description="Basic and acidic residues" evidence="1">
    <location>
        <begin position="68"/>
        <end position="104"/>
    </location>
</feature>
<protein>
    <submittedName>
        <fullName evidence="2">Uncharacterized protein</fullName>
    </submittedName>
</protein>
<proteinExistence type="predicted"/>
<evidence type="ECO:0000256" key="1">
    <source>
        <dbReference type="SAM" id="MobiDB-lite"/>
    </source>
</evidence>
<feature type="region of interest" description="Disordered" evidence="1">
    <location>
        <begin position="1"/>
        <end position="104"/>
    </location>
</feature>
<feature type="region of interest" description="Disordered" evidence="1">
    <location>
        <begin position="139"/>
        <end position="160"/>
    </location>
</feature>
<feature type="compositionally biased region" description="Basic and acidic residues" evidence="1">
    <location>
        <begin position="37"/>
        <end position="60"/>
    </location>
</feature>
<sequence>VDTIEILNKANPNQNDRKSTVVNSSILRKTRMLSSGRYEKIGKRQDLQSERPRRSSELEQRLAQLLTERAERRDTRLSSTERREERTFLKERRDRQSLSLERREGRTLLAERREVRVSPAERREARSLVVEQREVRLTPAERREIRDSQTERRETRSLAE</sequence>
<evidence type="ECO:0000313" key="2">
    <source>
        <dbReference type="EMBL" id="JAS45376.1"/>
    </source>
</evidence>
<feature type="compositionally biased region" description="Polar residues" evidence="1">
    <location>
        <begin position="10"/>
        <end position="27"/>
    </location>
</feature>
<accession>A0A1B6F535</accession>
<organism evidence="2">
    <name type="scientific">Cuerna arida</name>
    <dbReference type="NCBI Taxonomy" id="1464854"/>
    <lineage>
        <taxon>Eukaryota</taxon>
        <taxon>Metazoa</taxon>
        <taxon>Ecdysozoa</taxon>
        <taxon>Arthropoda</taxon>
        <taxon>Hexapoda</taxon>
        <taxon>Insecta</taxon>
        <taxon>Pterygota</taxon>
        <taxon>Neoptera</taxon>
        <taxon>Paraneoptera</taxon>
        <taxon>Hemiptera</taxon>
        <taxon>Auchenorrhyncha</taxon>
        <taxon>Membracoidea</taxon>
        <taxon>Cicadellidae</taxon>
        <taxon>Cicadellinae</taxon>
        <taxon>Proconiini</taxon>
        <taxon>Cuerna</taxon>
    </lineage>
</organism>
<name>A0A1B6F535_9HEMI</name>
<reference evidence="2" key="1">
    <citation type="submission" date="2015-11" db="EMBL/GenBank/DDBJ databases">
        <title>De novo transcriptome assembly of four potential Pierce s Disease insect vectors from Arizona vineyards.</title>
        <authorList>
            <person name="Tassone E.E."/>
        </authorList>
    </citation>
    <scope>NUCLEOTIDE SEQUENCE</scope>
</reference>
<dbReference type="AlphaFoldDB" id="A0A1B6F535"/>
<dbReference type="EMBL" id="GECZ01024393">
    <property type="protein sequence ID" value="JAS45376.1"/>
    <property type="molecule type" value="Transcribed_RNA"/>
</dbReference>
<feature type="non-terminal residue" evidence="2">
    <location>
        <position position="160"/>
    </location>
</feature>